<organism evidence="6 7">
    <name type="scientific">Paracoccus sanguinis</name>
    <dbReference type="NCBI Taxonomy" id="1545044"/>
    <lineage>
        <taxon>Bacteria</taxon>
        <taxon>Pseudomonadati</taxon>
        <taxon>Pseudomonadota</taxon>
        <taxon>Alphaproteobacteria</taxon>
        <taxon>Rhodobacterales</taxon>
        <taxon>Paracoccaceae</taxon>
        <taxon>Paracoccus</taxon>
    </lineage>
</organism>
<dbReference type="PANTHER" id="PTHR42792:SF1">
    <property type="entry name" value="FLAGELLAR HOOK-ASSOCIATED PROTEIN 3"/>
    <property type="match status" value="1"/>
</dbReference>
<evidence type="ECO:0000313" key="7">
    <source>
        <dbReference type="Proteomes" id="UP000029858"/>
    </source>
</evidence>
<dbReference type="Gene3D" id="1.20.1330.10">
    <property type="entry name" value="f41 fragment of flagellin, N-terminal domain"/>
    <property type="match status" value="1"/>
</dbReference>
<comment type="similarity">
    <text evidence="1 3">Belongs to the bacterial flagellin family.</text>
</comment>
<feature type="domain" description="Flagellin C-terminal" evidence="5">
    <location>
        <begin position="259"/>
        <end position="335"/>
    </location>
</feature>
<evidence type="ECO:0000256" key="2">
    <source>
        <dbReference type="ARBA" id="ARBA00023143"/>
    </source>
</evidence>
<evidence type="ECO:0000259" key="4">
    <source>
        <dbReference type="Pfam" id="PF00669"/>
    </source>
</evidence>
<gene>
    <name evidence="6" type="ORF">IX56_07840</name>
</gene>
<dbReference type="RefSeq" id="WP_036708939.1">
    <property type="nucleotide sequence ID" value="NZ_JRKQ01000031.1"/>
</dbReference>
<dbReference type="InterPro" id="IPR046358">
    <property type="entry name" value="Flagellin_C"/>
</dbReference>
<accession>A0A099GID9</accession>
<evidence type="ECO:0000256" key="1">
    <source>
        <dbReference type="ARBA" id="ARBA00005709"/>
    </source>
</evidence>
<keyword evidence="3" id="KW-0964">Secreted</keyword>
<feature type="domain" description="Flagellin N-terminal" evidence="4">
    <location>
        <begin position="17"/>
        <end position="140"/>
    </location>
</feature>
<proteinExistence type="inferred from homology"/>
<dbReference type="GO" id="GO:0009288">
    <property type="term" value="C:bacterial-type flagellum"/>
    <property type="evidence" value="ECO:0007669"/>
    <property type="project" value="UniProtKB-SubCell"/>
</dbReference>
<keyword evidence="2 3" id="KW-0975">Bacterial flagellum</keyword>
<dbReference type="GO" id="GO:0005576">
    <property type="term" value="C:extracellular region"/>
    <property type="evidence" value="ECO:0007669"/>
    <property type="project" value="UniProtKB-SubCell"/>
</dbReference>
<comment type="caution">
    <text evidence="6">The sequence shown here is derived from an EMBL/GenBank/DDBJ whole genome shotgun (WGS) entry which is preliminary data.</text>
</comment>
<dbReference type="AlphaFoldDB" id="A0A099GID9"/>
<evidence type="ECO:0000313" key="6">
    <source>
        <dbReference type="EMBL" id="KGJ22461.1"/>
    </source>
</evidence>
<dbReference type="InterPro" id="IPR001492">
    <property type="entry name" value="Flagellin"/>
</dbReference>
<name>A0A099GID9_9RHOB</name>
<dbReference type="Proteomes" id="UP000029858">
    <property type="component" value="Unassembled WGS sequence"/>
</dbReference>
<dbReference type="SUPFAM" id="SSF64518">
    <property type="entry name" value="Phase 1 flagellin"/>
    <property type="match status" value="1"/>
</dbReference>
<sequence length="336" mass="34919">MTGFTSVGDLSRFVLLRQSNAQLKTRLSVLSQEMTTGLKADVPAATGGNLGRLAQVQGRLATLESFNRNASLAQSETSALQAALEGIAGLANRGPELQAAAAMEDEAALDMRAAQATQDFRTAVRLINTEAGGRFALSGTEVGTAPLAPAEDILALARTQVAGMTDPVAISDALDAWFSSNAAGGFLDQAFRGNTEPTSTGVSPDTTIQRALNASASEFRTLLKGLAMAALAGEPAAALPHGAKSVLIRAAGRELSEASLGIVRARATLGMQQESIDQALARNAAEGSALSIARSDILAVDPYQTASELTQTEANLQNLYALTARMTKLSLTDYIR</sequence>
<dbReference type="Pfam" id="PF00669">
    <property type="entry name" value="Flagellin_N"/>
    <property type="match status" value="1"/>
</dbReference>
<comment type="subcellular location">
    <subcellularLocation>
        <location evidence="3">Secreted</location>
    </subcellularLocation>
    <subcellularLocation>
        <location evidence="3">Bacterial flagellum</location>
    </subcellularLocation>
</comment>
<reference evidence="6 7" key="1">
    <citation type="submission" date="2014-09" db="EMBL/GenBank/DDBJ databases">
        <authorList>
            <person name="McGinnis J.M."/>
            <person name="Wolfgang W.J."/>
        </authorList>
    </citation>
    <scope>NUCLEOTIDE SEQUENCE [LARGE SCALE GENOMIC DNA]</scope>
    <source>
        <strain evidence="6 7">5503</strain>
    </source>
</reference>
<reference evidence="6 7" key="2">
    <citation type="submission" date="2014-10" db="EMBL/GenBank/DDBJ databases">
        <title>Paracoccus sanguinis sp. nov., isolated from clinical specimens of New York State patients.</title>
        <authorList>
            <person name="Mingle L.A."/>
            <person name="Cole J.A."/>
            <person name="Lapierre P."/>
            <person name="Musser K.A."/>
        </authorList>
    </citation>
    <scope>NUCLEOTIDE SEQUENCE [LARGE SCALE GENOMIC DNA]</scope>
    <source>
        <strain evidence="6 7">5503</strain>
    </source>
</reference>
<dbReference type="GO" id="GO:0005198">
    <property type="term" value="F:structural molecule activity"/>
    <property type="evidence" value="ECO:0007669"/>
    <property type="project" value="UniProtKB-UniRule"/>
</dbReference>
<protein>
    <recommendedName>
        <fullName evidence="3">Flagellin</fullName>
    </recommendedName>
</protein>
<dbReference type="PANTHER" id="PTHR42792">
    <property type="entry name" value="FLAGELLIN"/>
    <property type="match status" value="1"/>
</dbReference>
<evidence type="ECO:0000259" key="5">
    <source>
        <dbReference type="Pfam" id="PF00700"/>
    </source>
</evidence>
<comment type="function">
    <text evidence="3">Flagellin is the subunit protein which polymerizes to form the filaments of bacterial flagella.</text>
</comment>
<dbReference type="InterPro" id="IPR001029">
    <property type="entry name" value="Flagellin_N"/>
</dbReference>
<dbReference type="EMBL" id="JRKQ01000031">
    <property type="protein sequence ID" value="KGJ22461.1"/>
    <property type="molecule type" value="Genomic_DNA"/>
</dbReference>
<dbReference type="Pfam" id="PF00700">
    <property type="entry name" value="Flagellin_C"/>
    <property type="match status" value="1"/>
</dbReference>
<evidence type="ECO:0000256" key="3">
    <source>
        <dbReference type="RuleBase" id="RU362073"/>
    </source>
</evidence>